<dbReference type="HOGENOM" id="CLU_088027_0_0_1"/>
<feature type="domain" description="Myb-like" evidence="2">
    <location>
        <begin position="87"/>
        <end position="131"/>
    </location>
</feature>
<dbReference type="Proteomes" id="UP000030678">
    <property type="component" value="Unassembled WGS sequence"/>
</dbReference>
<organism evidence="3 4">
    <name type="scientific">Cladophialophora carrionii CBS 160.54</name>
    <dbReference type="NCBI Taxonomy" id="1279043"/>
    <lineage>
        <taxon>Eukaryota</taxon>
        <taxon>Fungi</taxon>
        <taxon>Dikarya</taxon>
        <taxon>Ascomycota</taxon>
        <taxon>Pezizomycotina</taxon>
        <taxon>Eurotiomycetes</taxon>
        <taxon>Chaetothyriomycetidae</taxon>
        <taxon>Chaetothyriales</taxon>
        <taxon>Herpotrichiellaceae</taxon>
        <taxon>Cladophialophora</taxon>
    </lineage>
</organism>
<dbReference type="CDD" id="cd00167">
    <property type="entry name" value="SANT"/>
    <property type="match status" value="1"/>
</dbReference>
<evidence type="ECO:0000256" key="1">
    <source>
        <dbReference type="SAM" id="MobiDB-lite"/>
    </source>
</evidence>
<gene>
    <name evidence="3" type="ORF">G647_02985</name>
</gene>
<protein>
    <recommendedName>
        <fullName evidence="2">Myb-like domain-containing protein</fullName>
    </recommendedName>
</protein>
<reference evidence="3 4" key="1">
    <citation type="submission" date="2013-03" db="EMBL/GenBank/DDBJ databases">
        <title>The Genome Sequence of Cladophialophora carrionii CBS 160.54.</title>
        <authorList>
            <consortium name="The Broad Institute Genomics Platform"/>
            <person name="Cuomo C."/>
            <person name="de Hoog S."/>
            <person name="Gorbushina A."/>
            <person name="Walker B."/>
            <person name="Young S.K."/>
            <person name="Zeng Q."/>
            <person name="Gargeya S."/>
            <person name="Fitzgerald M."/>
            <person name="Haas B."/>
            <person name="Abouelleil A."/>
            <person name="Allen A.W."/>
            <person name="Alvarado L."/>
            <person name="Arachchi H.M."/>
            <person name="Berlin A.M."/>
            <person name="Chapman S.B."/>
            <person name="Gainer-Dewar J."/>
            <person name="Goldberg J."/>
            <person name="Griggs A."/>
            <person name="Gujja S."/>
            <person name="Hansen M."/>
            <person name="Howarth C."/>
            <person name="Imamovic A."/>
            <person name="Ireland A."/>
            <person name="Larimer J."/>
            <person name="McCowan C."/>
            <person name="Murphy C."/>
            <person name="Pearson M."/>
            <person name="Poon T.W."/>
            <person name="Priest M."/>
            <person name="Roberts A."/>
            <person name="Saif S."/>
            <person name="Shea T."/>
            <person name="Sisk P."/>
            <person name="Sykes S."/>
            <person name="Wortman J."/>
            <person name="Nusbaum C."/>
            <person name="Birren B."/>
        </authorList>
    </citation>
    <scope>NUCLEOTIDE SEQUENCE [LARGE SCALE GENOMIC DNA]</scope>
    <source>
        <strain evidence="3 4">CBS 160.54</strain>
    </source>
</reference>
<dbReference type="AlphaFoldDB" id="V9DIQ8"/>
<dbReference type="VEuPathDB" id="FungiDB:G647_02985"/>
<dbReference type="Pfam" id="PF13921">
    <property type="entry name" value="Myb_DNA-bind_6"/>
    <property type="match status" value="1"/>
</dbReference>
<feature type="compositionally biased region" description="Basic and acidic residues" evidence="1">
    <location>
        <begin position="209"/>
        <end position="225"/>
    </location>
</feature>
<evidence type="ECO:0000259" key="2">
    <source>
        <dbReference type="PROSITE" id="PS50090"/>
    </source>
</evidence>
<proteinExistence type="predicted"/>
<name>V9DIQ8_9EURO</name>
<evidence type="ECO:0000313" key="4">
    <source>
        <dbReference type="Proteomes" id="UP000030678"/>
    </source>
</evidence>
<sequence>MPKQPTIHRPYQRPAPYNLRTSTTMVTSMPPAMAPWNGPQMHSMGYSDHGLQYHQQHMMPTYLPVPNAMPAVAQIPREPLPKPGQSGPWSNDEDSVLMEAKLKGMSWEEIHRQHFPGKSANACRKRHERVLAKVRNTNWDEARIQRVTDAYHKHRSSIWAPLCNELGESLSDVEKVMFQQGLRNLRNPSRSSHTRNRSRASSGHAGVSEYERGSSLDEPFDHADDSGISLGNPLHSRRPSEMGQAMSSSVESLPSVGHLLSEAGGYHYTT</sequence>
<dbReference type="OrthoDB" id="4151352at2759"/>
<dbReference type="InterPro" id="IPR001005">
    <property type="entry name" value="SANT/Myb"/>
</dbReference>
<feature type="region of interest" description="Disordered" evidence="1">
    <location>
        <begin position="182"/>
        <end position="253"/>
    </location>
</feature>
<dbReference type="SUPFAM" id="SSF46689">
    <property type="entry name" value="Homeodomain-like"/>
    <property type="match status" value="1"/>
</dbReference>
<evidence type="ECO:0000313" key="3">
    <source>
        <dbReference type="EMBL" id="ETI26208.1"/>
    </source>
</evidence>
<dbReference type="EMBL" id="KB822703">
    <property type="protein sequence ID" value="ETI26208.1"/>
    <property type="molecule type" value="Genomic_DNA"/>
</dbReference>
<dbReference type="GeneID" id="19981478"/>
<dbReference type="RefSeq" id="XP_008725553.1">
    <property type="nucleotide sequence ID" value="XM_008727331.1"/>
</dbReference>
<dbReference type="Gene3D" id="1.10.10.60">
    <property type="entry name" value="Homeodomain-like"/>
    <property type="match status" value="1"/>
</dbReference>
<dbReference type="PROSITE" id="PS50090">
    <property type="entry name" value="MYB_LIKE"/>
    <property type="match status" value="1"/>
</dbReference>
<dbReference type="InterPro" id="IPR009057">
    <property type="entry name" value="Homeodomain-like_sf"/>
</dbReference>
<accession>V9DIQ8</accession>